<reference evidence="1" key="1">
    <citation type="journal article" date="2020" name="Fungal Divers.">
        <title>Resolving the Mortierellaceae phylogeny through synthesis of multi-gene phylogenetics and phylogenomics.</title>
        <authorList>
            <person name="Vandepol N."/>
            <person name="Liber J."/>
            <person name="Desiro A."/>
            <person name="Na H."/>
            <person name="Kennedy M."/>
            <person name="Barry K."/>
            <person name="Grigoriev I.V."/>
            <person name="Miller A.N."/>
            <person name="O'Donnell K."/>
            <person name="Stajich J.E."/>
            <person name="Bonito G."/>
        </authorList>
    </citation>
    <scope>NUCLEOTIDE SEQUENCE</scope>
    <source>
        <strain evidence="1">KOD948</strain>
    </source>
</reference>
<organism evidence="1 2">
    <name type="scientific">Mortierella polycephala</name>
    <dbReference type="NCBI Taxonomy" id="41804"/>
    <lineage>
        <taxon>Eukaryota</taxon>
        <taxon>Fungi</taxon>
        <taxon>Fungi incertae sedis</taxon>
        <taxon>Mucoromycota</taxon>
        <taxon>Mortierellomycotina</taxon>
        <taxon>Mortierellomycetes</taxon>
        <taxon>Mortierellales</taxon>
        <taxon>Mortierellaceae</taxon>
        <taxon>Mortierella</taxon>
    </lineage>
</organism>
<evidence type="ECO:0000313" key="2">
    <source>
        <dbReference type="Proteomes" id="UP000726737"/>
    </source>
</evidence>
<dbReference type="Proteomes" id="UP000726737">
    <property type="component" value="Unassembled WGS sequence"/>
</dbReference>
<gene>
    <name evidence="1" type="ORF">BG011_003226</name>
</gene>
<sequence length="242" mass="27409">MMYEAESLLTAKLKEEGFLGMCVTKITSESDKRDAAKNTNTLMADLDYFIHTPTISVGTDYNVKGRIDYVSGFFSTQSEVNPSVNPYAYQGMTLCSGSYSRRWMPDALSREYKDVLPKTIQLSLSERKKLVMIEEELHQQIAIAPRLTYEAFVKLREASDMTPSDKHAMSKYLLTDAYDTTAPSVITPEWVKTYDNKQEKRVYKDLRALSTIDGGTMQGRLDAVQQQERLSLGYCVDNGLDI</sequence>
<dbReference type="EMBL" id="JAAAJA010000215">
    <property type="protein sequence ID" value="KAG0258559.1"/>
    <property type="molecule type" value="Genomic_DNA"/>
</dbReference>
<keyword evidence="2" id="KW-1185">Reference proteome</keyword>
<accession>A0A9P6Q392</accession>
<protein>
    <submittedName>
        <fullName evidence="1">Uncharacterized protein</fullName>
    </submittedName>
</protein>
<evidence type="ECO:0000313" key="1">
    <source>
        <dbReference type="EMBL" id="KAG0258559.1"/>
    </source>
</evidence>
<dbReference type="OrthoDB" id="2373574at2759"/>
<proteinExistence type="predicted"/>
<name>A0A9P6Q392_9FUNG</name>
<dbReference type="AlphaFoldDB" id="A0A9P6Q392"/>
<comment type="caution">
    <text evidence="1">The sequence shown here is derived from an EMBL/GenBank/DDBJ whole genome shotgun (WGS) entry which is preliminary data.</text>
</comment>